<accession>A0ABW7YT87</accession>
<dbReference type="RefSeq" id="WP_397082144.1">
    <property type="nucleotide sequence ID" value="NZ_JBITGY010000004.1"/>
</dbReference>
<keyword evidence="2" id="KW-1185">Reference proteome</keyword>
<protein>
    <submittedName>
        <fullName evidence="1">Uncharacterized protein</fullName>
    </submittedName>
</protein>
<evidence type="ECO:0000313" key="1">
    <source>
        <dbReference type="EMBL" id="MFI6498911.1"/>
    </source>
</evidence>
<sequence>MWIRTNPTIHYDLAVAANKAFSEQWKPLAKMLKKWNAVAGHPVQPSFLIEVMALKLIDGPWSGNHPQELRQFFATAAEHISDIWPGPAHLGPDISTTLDSDLAMMTRAIQALNEGEAACTKAIRLQQTGRTGAALQTWRELFGPLFPLS</sequence>
<organism evidence="1 2">
    <name type="scientific">Nonomuraea typhae</name>
    <dbReference type="NCBI Taxonomy" id="2603600"/>
    <lineage>
        <taxon>Bacteria</taxon>
        <taxon>Bacillati</taxon>
        <taxon>Actinomycetota</taxon>
        <taxon>Actinomycetes</taxon>
        <taxon>Streptosporangiales</taxon>
        <taxon>Streptosporangiaceae</taxon>
        <taxon>Nonomuraea</taxon>
    </lineage>
</organism>
<gene>
    <name evidence="1" type="ORF">ACIBG2_16100</name>
</gene>
<name>A0ABW7YT87_9ACTN</name>
<proteinExistence type="predicted"/>
<dbReference type="EMBL" id="JBITGY010000004">
    <property type="protein sequence ID" value="MFI6498911.1"/>
    <property type="molecule type" value="Genomic_DNA"/>
</dbReference>
<dbReference type="Proteomes" id="UP001612741">
    <property type="component" value="Unassembled WGS sequence"/>
</dbReference>
<evidence type="ECO:0000313" key="2">
    <source>
        <dbReference type="Proteomes" id="UP001612741"/>
    </source>
</evidence>
<reference evidence="1 2" key="1">
    <citation type="submission" date="2024-10" db="EMBL/GenBank/DDBJ databases">
        <title>The Natural Products Discovery Center: Release of the First 8490 Sequenced Strains for Exploring Actinobacteria Biosynthetic Diversity.</title>
        <authorList>
            <person name="Kalkreuter E."/>
            <person name="Kautsar S.A."/>
            <person name="Yang D."/>
            <person name="Bader C.D."/>
            <person name="Teijaro C.N."/>
            <person name="Fluegel L."/>
            <person name="Davis C.M."/>
            <person name="Simpson J.R."/>
            <person name="Lauterbach L."/>
            <person name="Steele A.D."/>
            <person name="Gui C."/>
            <person name="Meng S."/>
            <person name="Li G."/>
            <person name="Viehrig K."/>
            <person name="Ye F."/>
            <person name="Su P."/>
            <person name="Kiefer A.F."/>
            <person name="Nichols A."/>
            <person name="Cepeda A.J."/>
            <person name="Yan W."/>
            <person name="Fan B."/>
            <person name="Jiang Y."/>
            <person name="Adhikari A."/>
            <person name="Zheng C.-J."/>
            <person name="Schuster L."/>
            <person name="Cowan T.M."/>
            <person name="Smanski M.J."/>
            <person name="Chevrette M.G."/>
            <person name="De Carvalho L.P.S."/>
            <person name="Shen B."/>
        </authorList>
    </citation>
    <scope>NUCLEOTIDE SEQUENCE [LARGE SCALE GENOMIC DNA]</scope>
    <source>
        <strain evidence="1 2">NPDC050545</strain>
    </source>
</reference>
<comment type="caution">
    <text evidence="1">The sequence shown here is derived from an EMBL/GenBank/DDBJ whole genome shotgun (WGS) entry which is preliminary data.</text>
</comment>